<evidence type="ECO:0000259" key="5">
    <source>
        <dbReference type="Pfam" id="PF13609"/>
    </source>
</evidence>
<accession>A0A2U3BAT7</accession>
<evidence type="ECO:0000256" key="1">
    <source>
        <dbReference type="ARBA" id="ARBA00004571"/>
    </source>
</evidence>
<keyword evidence="7" id="KW-1185">Reference proteome</keyword>
<feature type="signal peptide" evidence="4">
    <location>
        <begin position="1"/>
        <end position="19"/>
    </location>
</feature>
<dbReference type="RefSeq" id="WP_109319164.1">
    <property type="nucleotide sequence ID" value="NZ_QFWT01000003.1"/>
</dbReference>
<dbReference type="SUPFAM" id="SSF56935">
    <property type="entry name" value="Porins"/>
    <property type="match status" value="1"/>
</dbReference>
<dbReference type="OrthoDB" id="6213950at2"/>
<dbReference type="Pfam" id="PF13609">
    <property type="entry name" value="Porin_4"/>
    <property type="match status" value="1"/>
</dbReference>
<keyword evidence="3" id="KW-0472">Membrane</keyword>
<evidence type="ECO:0000256" key="3">
    <source>
        <dbReference type="ARBA" id="ARBA00023136"/>
    </source>
</evidence>
<dbReference type="Gene3D" id="2.40.160.10">
    <property type="entry name" value="Porin"/>
    <property type="match status" value="1"/>
</dbReference>
<evidence type="ECO:0000256" key="4">
    <source>
        <dbReference type="SAM" id="SignalP"/>
    </source>
</evidence>
<reference evidence="6 7" key="1">
    <citation type="submission" date="2018-05" db="EMBL/GenBank/DDBJ databases">
        <title>Vibrio limimaris sp. nov., isolated from marine sediment.</title>
        <authorList>
            <person name="Li C.-M."/>
        </authorList>
    </citation>
    <scope>NUCLEOTIDE SEQUENCE [LARGE SCALE GENOMIC DNA]</scope>
    <source>
        <strain evidence="6 7">E4404</strain>
    </source>
</reference>
<gene>
    <name evidence="6" type="ORF">DI392_06855</name>
</gene>
<dbReference type="PANTHER" id="PTHR34501">
    <property type="entry name" value="PROTEIN YDDL-RELATED"/>
    <property type="match status" value="1"/>
</dbReference>
<evidence type="ECO:0000313" key="7">
    <source>
        <dbReference type="Proteomes" id="UP000245362"/>
    </source>
</evidence>
<evidence type="ECO:0000313" key="6">
    <source>
        <dbReference type="EMBL" id="PWI33912.1"/>
    </source>
</evidence>
<protein>
    <recommendedName>
        <fullName evidence="5">Porin domain-containing protein</fullName>
    </recommendedName>
</protein>
<dbReference type="Proteomes" id="UP000245362">
    <property type="component" value="Unassembled WGS sequence"/>
</dbReference>
<comment type="subcellular location">
    <subcellularLocation>
        <location evidence="1">Cell outer membrane</location>
        <topology evidence="1">Multi-pass membrane protein</topology>
    </subcellularLocation>
</comment>
<comment type="caution">
    <text evidence="6">The sequence shown here is derived from an EMBL/GenBank/DDBJ whole genome shotgun (WGS) entry which is preliminary data.</text>
</comment>
<sequence>MKKTLIALSVLVAAGSVNAATVYDNDGVMVDLYGDFAVHYEKAEGADKEAAIVIDDADFGINFESAINENMAIIANMDVSGEGTIEDNNGEDASALALDDLTVGFKADGTTVKVGDQVNLVDDFGLSNDFAFGLKTAEDKVALAADGSQVIRVDYDSGEAFYGAFATTSNADGLDNGVDTEVQYDLNAGVRFDAADVSVTYSTGELTTGADSDFIGVKGSYSLEDITLSAVYTTAEQESADVTAFGANIEYSMDKVGFNFGLVDMDDEVADQDYVEYYANVSYSLAKNATAFFEVQDSDLDNVDMGYAAGVTVKF</sequence>
<keyword evidence="2 4" id="KW-0732">Signal</keyword>
<evidence type="ECO:0000256" key="2">
    <source>
        <dbReference type="ARBA" id="ARBA00022729"/>
    </source>
</evidence>
<dbReference type="InterPro" id="IPR033900">
    <property type="entry name" value="Gram_neg_porin_domain"/>
</dbReference>
<feature type="chain" id="PRO_5015521230" description="Porin domain-containing protein" evidence="4">
    <location>
        <begin position="20"/>
        <end position="315"/>
    </location>
</feature>
<organism evidence="6 7">
    <name type="scientific">Vibrio albus</name>
    <dbReference type="NCBI Taxonomy" id="2200953"/>
    <lineage>
        <taxon>Bacteria</taxon>
        <taxon>Pseudomonadati</taxon>
        <taxon>Pseudomonadota</taxon>
        <taxon>Gammaproteobacteria</taxon>
        <taxon>Vibrionales</taxon>
        <taxon>Vibrionaceae</taxon>
        <taxon>Vibrio</taxon>
    </lineage>
</organism>
<dbReference type="EMBL" id="QFWT01000003">
    <property type="protein sequence ID" value="PWI33912.1"/>
    <property type="molecule type" value="Genomic_DNA"/>
</dbReference>
<dbReference type="InterPro" id="IPR023614">
    <property type="entry name" value="Porin_dom_sf"/>
</dbReference>
<dbReference type="PANTHER" id="PTHR34501:SF2">
    <property type="entry name" value="OUTER MEMBRANE PORIN F-RELATED"/>
    <property type="match status" value="1"/>
</dbReference>
<dbReference type="GO" id="GO:0015288">
    <property type="term" value="F:porin activity"/>
    <property type="evidence" value="ECO:0007669"/>
    <property type="project" value="InterPro"/>
</dbReference>
<dbReference type="InterPro" id="IPR050298">
    <property type="entry name" value="Gram-neg_bact_OMP"/>
</dbReference>
<dbReference type="AlphaFoldDB" id="A0A2U3BAT7"/>
<proteinExistence type="predicted"/>
<feature type="domain" description="Porin" evidence="5">
    <location>
        <begin position="7"/>
        <end position="302"/>
    </location>
</feature>
<dbReference type="GO" id="GO:0009279">
    <property type="term" value="C:cell outer membrane"/>
    <property type="evidence" value="ECO:0007669"/>
    <property type="project" value="UniProtKB-SubCell"/>
</dbReference>
<name>A0A2U3BAT7_9VIBR</name>